<dbReference type="OMA" id="NECELTI"/>
<accession>A0A0D3L0P0</accession>
<dbReference type="HOGENOM" id="CLU_455247_0_0_1"/>
<feature type="compositionally biased region" description="Basic and acidic residues" evidence="10">
    <location>
        <begin position="531"/>
        <end position="541"/>
    </location>
</feature>
<organism evidence="12 13">
    <name type="scientific">Emiliania huxleyi (strain CCMP1516)</name>
    <dbReference type="NCBI Taxonomy" id="280463"/>
    <lineage>
        <taxon>Eukaryota</taxon>
        <taxon>Haptista</taxon>
        <taxon>Haptophyta</taxon>
        <taxon>Prymnesiophyceae</taxon>
        <taxon>Isochrysidales</taxon>
        <taxon>Noelaerhabdaceae</taxon>
        <taxon>Emiliania</taxon>
    </lineage>
</organism>
<dbReference type="PaxDb" id="2903-EOD41575"/>
<evidence type="ECO:0000256" key="9">
    <source>
        <dbReference type="ARBA" id="ARBA00048679"/>
    </source>
</evidence>
<evidence type="ECO:0000256" key="3">
    <source>
        <dbReference type="ARBA" id="ARBA00022527"/>
    </source>
</evidence>
<dbReference type="GO" id="GO:0004674">
    <property type="term" value="F:protein serine/threonine kinase activity"/>
    <property type="evidence" value="ECO:0007669"/>
    <property type="project" value="UniProtKB-KW"/>
</dbReference>
<evidence type="ECO:0000256" key="5">
    <source>
        <dbReference type="ARBA" id="ARBA00022741"/>
    </source>
</evidence>
<reference evidence="13" key="1">
    <citation type="journal article" date="2013" name="Nature">
        <title>Pan genome of the phytoplankton Emiliania underpins its global distribution.</title>
        <authorList>
            <person name="Read B.A."/>
            <person name="Kegel J."/>
            <person name="Klute M.J."/>
            <person name="Kuo A."/>
            <person name="Lefebvre S.C."/>
            <person name="Maumus F."/>
            <person name="Mayer C."/>
            <person name="Miller J."/>
            <person name="Monier A."/>
            <person name="Salamov A."/>
            <person name="Young J."/>
            <person name="Aguilar M."/>
            <person name="Claverie J.M."/>
            <person name="Frickenhaus S."/>
            <person name="Gonzalez K."/>
            <person name="Herman E.K."/>
            <person name="Lin Y.C."/>
            <person name="Napier J."/>
            <person name="Ogata H."/>
            <person name="Sarno A.F."/>
            <person name="Shmutz J."/>
            <person name="Schroeder D."/>
            <person name="de Vargas C."/>
            <person name="Verret F."/>
            <person name="von Dassow P."/>
            <person name="Valentin K."/>
            <person name="Van de Peer Y."/>
            <person name="Wheeler G."/>
            <person name="Dacks J.B."/>
            <person name="Delwiche C.F."/>
            <person name="Dyhrman S.T."/>
            <person name="Glockner G."/>
            <person name="John U."/>
            <person name="Richards T."/>
            <person name="Worden A.Z."/>
            <person name="Zhang X."/>
            <person name="Grigoriev I.V."/>
            <person name="Allen A.E."/>
            <person name="Bidle K."/>
            <person name="Borodovsky M."/>
            <person name="Bowler C."/>
            <person name="Brownlee C."/>
            <person name="Cock J.M."/>
            <person name="Elias M."/>
            <person name="Gladyshev V.N."/>
            <person name="Groth M."/>
            <person name="Guda C."/>
            <person name="Hadaegh A."/>
            <person name="Iglesias-Rodriguez M.D."/>
            <person name="Jenkins J."/>
            <person name="Jones B.M."/>
            <person name="Lawson T."/>
            <person name="Leese F."/>
            <person name="Lindquist E."/>
            <person name="Lobanov A."/>
            <person name="Lomsadze A."/>
            <person name="Malik S.B."/>
            <person name="Marsh M.E."/>
            <person name="Mackinder L."/>
            <person name="Mock T."/>
            <person name="Mueller-Roeber B."/>
            <person name="Pagarete A."/>
            <person name="Parker M."/>
            <person name="Probert I."/>
            <person name="Quesneville H."/>
            <person name="Raines C."/>
            <person name="Rensing S.A."/>
            <person name="Riano-Pachon D.M."/>
            <person name="Richier S."/>
            <person name="Rokitta S."/>
            <person name="Shiraiwa Y."/>
            <person name="Soanes D.M."/>
            <person name="van der Giezen M."/>
            <person name="Wahlund T.M."/>
            <person name="Williams B."/>
            <person name="Wilson W."/>
            <person name="Wolfe G."/>
            <person name="Wurch L.L."/>
        </authorList>
    </citation>
    <scope>NUCLEOTIDE SEQUENCE</scope>
</reference>
<dbReference type="PROSITE" id="PS50011">
    <property type="entry name" value="PROTEIN_KINASE_DOM"/>
    <property type="match status" value="1"/>
</dbReference>
<comment type="catalytic activity">
    <reaction evidence="8">
        <text>L-threonyl-[protein] + ATP = O-phospho-L-threonyl-[protein] + ADP + H(+)</text>
        <dbReference type="Rhea" id="RHEA:46608"/>
        <dbReference type="Rhea" id="RHEA-COMP:11060"/>
        <dbReference type="Rhea" id="RHEA-COMP:11605"/>
        <dbReference type="ChEBI" id="CHEBI:15378"/>
        <dbReference type="ChEBI" id="CHEBI:30013"/>
        <dbReference type="ChEBI" id="CHEBI:30616"/>
        <dbReference type="ChEBI" id="CHEBI:61977"/>
        <dbReference type="ChEBI" id="CHEBI:456216"/>
        <dbReference type="EC" id="2.7.11.1"/>
    </reaction>
</comment>
<keyword evidence="3" id="KW-0723">Serine/threonine-protein kinase</keyword>
<feature type="region of interest" description="Disordered" evidence="10">
    <location>
        <begin position="279"/>
        <end position="400"/>
    </location>
</feature>
<dbReference type="eggNOG" id="KOG0589">
    <property type="taxonomic scope" value="Eukaryota"/>
</dbReference>
<dbReference type="FunFam" id="3.30.200.20:FF:000097">
    <property type="entry name" value="Probable serine/threonine-protein kinase nek1"/>
    <property type="match status" value="1"/>
</dbReference>
<evidence type="ECO:0000256" key="4">
    <source>
        <dbReference type="ARBA" id="ARBA00022679"/>
    </source>
</evidence>
<keyword evidence="6" id="KW-0418">Kinase</keyword>
<dbReference type="InterPro" id="IPR008271">
    <property type="entry name" value="Ser/Thr_kinase_AS"/>
</dbReference>
<comment type="catalytic activity">
    <reaction evidence="9">
        <text>L-seryl-[protein] + ATP = O-phospho-L-seryl-[protein] + ADP + H(+)</text>
        <dbReference type="Rhea" id="RHEA:17989"/>
        <dbReference type="Rhea" id="RHEA-COMP:9863"/>
        <dbReference type="Rhea" id="RHEA-COMP:11604"/>
        <dbReference type="ChEBI" id="CHEBI:15378"/>
        <dbReference type="ChEBI" id="CHEBI:29999"/>
        <dbReference type="ChEBI" id="CHEBI:30616"/>
        <dbReference type="ChEBI" id="CHEBI:83421"/>
        <dbReference type="ChEBI" id="CHEBI:456216"/>
        <dbReference type="EC" id="2.7.11.1"/>
    </reaction>
</comment>
<keyword evidence="5" id="KW-0547">Nucleotide-binding</keyword>
<evidence type="ECO:0000256" key="6">
    <source>
        <dbReference type="ARBA" id="ARBA00022777"/>
    </source>
</evidence>
<evidence type="ECO:0000313" key="12">
    <source>
        <dbReference type="EnsemblProtists" id="EOD41575"/>
    </source>
</evidence>
<sequence>MDNYADLKRIGRGNYGTVALARDVRNGRDYCLKQISMEAFTEDERAQAQQEVEVLRSLDHPGIVRYHEHFVCRASQTLCVVMAYCEGGDLSHEIKRRATRGESFDEKQVLDWFVQMVMALRYVHSKRILHRDLKTQNIFIAHHNGRALIKLGDFGIAKVMEGSMAAASTVIGTPYYMSPEVCQNQPYSFKSDVWALGCILYEMCALQQAWNGSNLLGLVYKIVQQKYPPLPESYSPRLRELVGRMLAKQPEHRPSLDDILATPFVREFLTSQLAQSAPASMLAAPRQPQGRDETAAGGDALGATERFGVPPPRRSSVSSFADRGSSAEQLGSGGYETIAEESCRGSASGDGELTPAERMRRLAEAETGGRRGGHTRPAERRRRKLADADRRHARSSISENREIAKGIRSMQLRSNLDASVALARVCGDACLTCLTFALPQEGPRAKLGSEQAPSRGRTPAPAGLQGWAQRGGGGDGGAGAGSSAGCFGAEDNDEEEEGAYEDDFDEYEATLKHDPAMLQRTQRAAAAARDSNARDAAERQRLLQQAAQAPRRRDSFLVARACPRLLAQSAQLSQDRLALAASRRSSTAGLAERAAAHEYGRGASSEALSALAEEVRRQLTMLVGRERLNDCMWVDQLVFKEIMMR</sequence>
<dbReference type="FunFam" id="1.10.510.10:FF:000869">
    <property type="entry name" value="Nek protein kinase"/>
    <property type="match status" value="1"/>
</dbReference>
<evidence type="ECO:0000256" key="2">
    <source>
        <dbReference type="ARBA" id="ARBA00012513"/>
    </source>
</evidence>
<dbReference type="SUPFAM" id="SSF56112">
    <property type="entry name" value="Protein kinase-like (PK-like)"/>
    <property type="match status" value="1"/>
</dbReference>
<feature type="compositionally biased region" description="Acidic residues" evidence="10">
    <location>
        <begin position="490"/>
        <end position="499"/>
    </location>
</feature>
<feature type="region of interest" description="Disordered" evidence="10">
    <location>
        <begin position="444"/>
        <end position="499"/>
    </location>
</feature>
<evidence type="ECO:0000256" key="10">
    <source>
        <dbReference type="SAM" id="MobiDB-lite"/>
    </source>
</evidence>
<evidence type="ECO:0000256" key="7">
    <source>
        <dbReference type="ARBA" id="ARBA00022840"/>
    </source>
</evidence>
<dbReference type="KEGG" id="ehx:EMIHUDRAFT_447395"/>
<dbReference type="GeneID" id="17286845"/>
<dbReference type="SMART" id="SM00220">
    <property type="entry name" value="S_TKc"/>
    <property type="match status" value="1"/>
</dbReference>
<dbReference type="InterPro" id="IPR011009">
    <property type="entry name" value="Kinase-like_dom_sf"/>
</dbReference>
<comment type="similarity">
    <text evidence="1">Belongs to the protein kinase superfamily. NEK Ser/Thr protein kinase family. NIMA subfamily.</text>
</comment>
<feature type="compositionally biased region" description="Basic residues" evidence="10">
    <location>
        <begin position="371"/>
        <end position="384"/>
    </location>
</feature>
<evidence type="ECO:0000256" key="1">
    <source>
        <dbReference type="ARBA" id="ARBA00010886"/>
    </source>
</evidence>
<dbReference type="Gene3D" id="1.10.510.10">
    <property type="entry name" value="Transferase(Phosphotransferase) domain 1"/>
    <property type="match status" value="1"/>
</dbReference>
<feature type="region of interest" description="Disordered" evidence="10">
    <location>
        <begin position="523"/>
        <end position="547"/>
    </location>
</feature>
<keyword evidence="7" id="KW-0067">ATP-binding</keyword>
<dbReference type="GO" id="GO:0005524">
    <property type="term" value="F:ATP binding"/>
    <property type="evidence" value="ECO:0007669"/>
    <property type="project" value="UniProtKB-KW"/>
</dbReference>
<dbReference type="EnsemblProtists" id="EOD41575">
    <property type="protein sequence ID" value="EOD41575"/>
    <property type="gene ID" value="EMIHUDRAFT_447395"/>
</dbReference>
<dbReference type="Pfam" id="PF00069">
    <property type="entry name" value="Pkinase"/>
    <property type="match status" value="1"/>
</dbReference>
<dbReference type="InterPro" id="IPR051131">
    <property type="entry name" value="NEK_Ser/Thr_kinase_NIMA"/>
</dbReference>
<dbReference type="CDD" id="cd08215">
    <property type="entry name" value="STKc_Nek"/>
    <property type="match status" value="1"/>
</dbReference>
<feature type="domain" description="Protein kinase" evidence="11">
    <location>
        <begin position="4"/>
        <end position="265"/>
    </location>
</feature>
<dbReference type="PANTHER" id="PTHR44899">
    <property type="entry name" value="CAMK FAMILY PROTEIN KINASE"/>
    <property type="match status" value="1"/>
</dbReference>
<dbReference type="STRING" id="2903.R1FR39"/>
<dbReference type="PROSITE" id="PS00108">
    <property type="entry name" value="PROTEIN_KINASE_ST"/>
    <property type="match status" value="1"/>
</dbReference>
<keyword evidence="13" id="KW-1185">Reference proteome</keyword>
<evidence type="ECO:0000259" key="11">
    <source>
        <dbReference type="PROSITE" id="PS50011"/>
    </source>
</evidence>
<protein>
    <recommendedName>
        <fullName evidence="2">non-specific serine/threonine protein kinase</fullName>
        <ecNumber evidence="2">2.7.11.1</ecNumber>
    </recommendedName>
</protein>
<evidence type="ECO:0000256" key="8">
    <source>
        <dbReference type="ARBA" id="ARBA00047899"/>
    </source>
</evidence>
<reference evidence="12" key="2">
    <citation type="submission" date="2024-10" db="UniProtKB">
        <authorList>
            <consortium name="EnsemblProtists"/>
        </authorList>
    </citation>
    <scope>IDENTIFICATION</scope>
</reference>
<evidence type="ECO:0000313" key="13">
    <source>
        <dbReference type="Proteomes" id="UP000013827"/>
    </source>
</evidence>
<keyword evidence="4" id="KW-0808">Transferase</keyword>
<dbReference type="Proteomes" id="UP000013827">
    <property type="component" value="Unassembled WGS sequence"/>
</dbReference>
<feature type="compositionally biased region" description="Basic and acidic residues" evidence="10">
    <location>
        <begin position="355"/>
        <end position="369"/>
    </location>
</feature>
<feature type="compositionally biased region" description="Gly residues" evidence="10">
    <location>
        <begin position="469"/>
        <end position="482"/>
    </location>
</feature>
<dbReference type="EC" id="2.7.11.1" evidence="2"/>
<dbReference type="PANTHER" id="PTHR44899:SF3">
    <property type="entry name" value="SERINE_THREONINE-PROTEIN KINASE NEK1"/>
    <property type="match status" value="1"/>
</dbReference>
<dbReference type="RefSeq" id="XP_005794004.1">
    <property type="nucleotide sequence ID" value="XM_005793947.1"/>
</dbReference>
<proteinExistence type="inferred from homology"/>
<dbReference type="AlphaFoldDB" id="A0A0D3L0P0"/>
<name>A0A0D3L0P0_EMIH1</name>
<dbReference type="InterPro" id="IPR000719">
    <property type="entry name" value="Prot_kinase_dom"/>
</dbReference>
<dbReference type="Gene3D" id="3.30.200.20">
    <property type="entry name" value="Phosphorylase Kinase, domain 1"/>
    <property type="match status" value="1"/>
</dbReference>